<evidence type="ECO:0000256" key="1">
    <source>
        <dbReference type="SAM" id="MobiDB-lite"/>
    </source>
</evidence>
<keyword evidence="3" id="KW-1185">Reference proteome</keyword>
<dbReference type="EMBL" id="SRLO01018257">
    <property type="protein sequence ID" value="TNN23505.1"/>
    <property type="molecule type" value="Genomic_DNA"/>
</dbReference>
<proteinExistence type="predicted"/>
<evidence type="ECO:0000313" key="3">
    <source>
        <dbReference type="Proteomes" id="UP000314294"/>
    </source>
</evidence>
<organism evidence="2 3">
    <name type="scientific">Liparis tanakae</name>
    <name type="common">Tanaka's snailfish</name>
    <dbReference type="NCBI Taxonomy" id="230148"/>
    <lineage>
        <taxon>Eukaryota</taxon>
        <taxon>Metazoa</taxon>
        <taxon>Chordata</taxon>
        <taxon>Craniata</taxon>
        <taxon>Vertebrata</taxon>
        <taxon>Euteleostomi</taxon>
        <taxon>Actinopterygii</taxon>
        <taxon>Neopterygii</taxon>
        <taxon>Teleostei</taxon>
        <taxon>Neoteleostei</taxon>
        <taxon>Acanthomorphata</taxon>
        <taxon>Eupercaria</taxon>
        <taxon>Perciformes</taxon>
        <taxon>Cottioidei</taxon>
        <taxon>Cottales</taxon>
        <taxon>Liparidae</taxon>
        <taxon>Liparis</taxon>
    </lineage>
</organism>
<protein>
    <submittedName>
        <fullName evidence="2">Uncharacterized protein</fullName>
    </submittedName>
</protein>
<reference evidence="2 3" key="1">
    <citation type="submission" date="2019-03" db="EMBL/GenBank/DDBJ databases">
        <title>First draft genome of Liparis tanakae, snailfish: a comprehensive survey of snailfish specific genes.</title>
        <authorList>
            <person name="Kim W."/>
            <person name="Song I."/>
            <person name="Jeong J.-H."/>
            <person name="Kim D."/>
            <person name="Kim S."/>
            <person name="Ryu S."/>
            <person name="Song J.Y."/>
            <person name="Lee S.K."/>
        </authorList>
    </citation>
    <scope>NUCLEOTIDE SEQUENCE [LARGE SCALE GENOMIC DNA]</scope>
    <source>
        <tissue evidence="2">Muscle</tissue>
    </source>
</reference>
<gene>
    <name evidence="2" type="ORF">EYF80_066372</name>
</gene>
<comment type="caution">
    <text evidence="2">The sequence shown here is derived from an EMBL/GenBank/DDBJ whole genome shotgun (WGS) entry which is preliminary data.</text>
</comment>
<name>A0A4Z2E3Z2_9TELE</name>
<evidence type="ECO:0000313" key="2">
    <source>
        <dbReference type="EMBL" id="TNN23505.1"/>
    </source>
</evidence>
<feature type="compositionally biased region" description="Low complexity" evidence="1">
    <location>
        <begin position="67"/>
        <end position="81"/>
    </location>
</feature>
<sequence length="135" mass="14541">MRPVSSEEPCSPTRTSLLSLEWRSAPPTPYEFSMLCPPAAELKGKPLRSLEALPPCSASAAMASCCRETSSRPSSRGGQSRKSPRDPETRPSPGEAALWAWSSGSGWSRASALNWVQSKALRSGSKTTPYDDTVR</sequence>
<dbReference type="AlphaFoldDB" id="A0A4Z2E3Z2"/>
<feature type="region of interest" description="Disordered" evidence="1">
    <location>
        <begin position="67"/>
        <end position="98"/>
    </location>
</feature>
<dbReference type="Proteomes" id="UP000314294">
    <property type="component" value="Unassembled WGS sequence"/>
</dbReference>
<accession>A0A4Z2E3Z2</accession>